<feature type="domain" description="FHA" evidence="5">
    <location>
        <begin position="592"/>
        <end position="643"/>
    </location>
</feature>
<dbReference type="PROSITE" id="PS50006">
    <property type="entry name" value="FHA_DOMAIN"/>
    <property type="match status" value="1"/>
</dbReference>
<keyword evidence="1" id="KW-0479">Metal-binding</keyword>
<evidence type="ECO:0000256" key="2">
    <source>
        <dbReference type="ARBA" id="ARBA00022771"/>
    </source>
</evidence>
<feature type="domain" description="RING-CH-type" evidence="6">
    <location>
        <begin position="318"/>
        <end position="403"/>
    </location>
</feature>
<keyword evidence="8" id="KW-1185">Reference proteome</keyword>
<dbReference type="Pfam" id="PF00498">
    <property type="entry name" value="FHA"/>
    <property type="match status" value="1"/>
</dbReference>
<evidence type="ECO:0000313" key="8">
    <source>
        <dbReference type="Proteomes" id="UP000009168"/>
    </source>
</evidence>
<dbReference type="SUPFAM" id="SSF49879">
    <property type="entry name" value="SMAD/FHA domain"/>
    <property type="match status" value="1"/>
</dbReference>
<dbReference type="CDD" id="cd16495">
    <property type="entry name" value="RING_CH-C4HC3_MARCH"/>
    <property type="match status" value="1"/>
</dbReference>
<dbReference type="Gene3D" id="3.30.40.10">
    <property type="entry name" value="Zinc/RING finger domain, C3HC4 (zinc finger)"/>
    <property type="match status" value="1"/>
</dbReference>
<dbReference type="GO" id="GO:0008270">
    <property type="term" value="F:zinc ion binding"/>
    <property type="evidence" value="ECO:0007669"/>
    <property type="project" value="UniProtKB-KW"/>
</dbReference>
<dbReference type="KEGG" id="tet:TTHERM_00450800"/>
<dbReference type="STRING" id="312017.Q238T9"/>
<dbReference type="PANTHER" id="PTHR46210:SF1">
    <property type="entry name" value="FHA DOMAIN-CONTAINING PROTEIN"/>
    <property type="match status" value="1"/>
</dbReference>
<dbReference type="AlphaFoldDB" id="Q238T9"/>
<organism evidence="7 8">
    <name type="scientific">Tetrahymena thermophila (strain SB210)</name>
    <dbReference type="NCBI Taxonomy" id="312017"/>
    <lineage>
        <taxon>Eukaryota</taxon>
        <taxon>Sar</taxon>
        <taxon>Alveolata</taxon>
        <taxon>Ciliophora</taxon>
        <taxon>Intramacronucleata</taxon>
        <taxon>Oligohymenophorea</taxon>
        <taxon>Hymenostomatida</taxon>
        <taxon>Tetrahymenina</taxon>
        <taxon>Tetrahymenidae</taxon>
        <taxon>Tetrahymena</taxon>
    </lineage>
</organism>
<dbReference type="InterPro" id="IPR011016">
    <property type="entry name" value="Znf_RING-CH"/>
</dbReference>
<reference evidence="8" key="1">
    <citation type="journal article" date="2006" name="PLoS Biol.">
        <title>Macronuclear genome sequence of the ciliate Tetrahymena thermophila, a model eukaryote.</title>
        <authorList>
            <person name="Eisen J.A."/>
            <person name="Coyne R.S."/>
            <person name="Wu M."/>
            <person name="Wu D."/>
            <person name="Thiagarajan M."/>
            <person name="Wortman J.R."/>
            <person name="Badger J.H."/>
            <person name="Ren Q."/>
            <person name="Amedeo P."/>
            <person name="Jones K.M."/>
            <person name="Tallon L.J."/>
            <person name="Delcher A.L."/>
            <person name="Salzberg S.L."/>
            <person name="Silva J.C."/>
            <person name="Haas B.J."/>
            <person name="Majoros W.H."/>
            <person name="Farzad M."/>
            <person name="Carlton J.M."/>
            <person name="Smith R.K. Jr."/>
            <person name="Garg J."/>
            <person name="Pearlman R.E."/>
            <person name="Karrer K.M."/>
            <person name="Sun L."/>
            <person name="Manning G."/>
            <person name="Elde N.C."/>
            <person name="Turkewitz A.P."/>
            <person name="Asai D.J."/>
            <person name="Wilkes D.E."/>
            <person name="Wang Y."/>
            <person name="Cai H."/>
            <person name="Collins K."/>
            <person name="Stewart B.A."/>
            <person name="Lee S.R."/>
            <person name="Wilamowska K."/>
            <person name="Weinberg Z."/>
            <person name="Ruzzo W.L."/>
            <person name="Wloga D."/>
            <person name="Gaertig J."/>
            <person name="Frankel J."/>
            <person name="Tsao C.-C."/>
            <person name="Gorovsky M.A."/>
            <person name="Keeling P.J."/>
            <person name="Waller R.F."/>
            <person name="Patron N.J."/>
            <person name="Cherry J.M."/>
            <person name="Stover N.A."/>
            <person name="Krieger C.J."/>
            <person name="del Toro C."/>
            <person name="Ryder H.F."/>
            <person name="Williamson S.C."/>
            <person name="Barbeau R.A."/>
            <person name="Hamilton E.P."/>
            <person name="Orias E."/>
        </authorList>
    </citation>
    <scope>NUCLEOTIDE SEQUENCE [LARGE SCALE GENOMIC DNA]</scope>
    <source>
        <strain evidence="8">SB210</strain>
    </source>
</reference>
<dbReference type="OrthoDB" id="412381at2759"/>
<evidence type="ECO:0000259" key="5">
    <source>
        <dbReference type="PROSITE" id="PS50006"/>
    </source>
</evidence>
<dbReference type="SUPFAM" id="SSF57850">
    <property type="entry name" value="RING/U-box"/>
    <property type="match status" value="1"/>
</dbReference>
<name>Q238T9_TETTS</name>
<dbReference type="Proteomes" id="UP000009168">
    <property type="component" value="Unassembled WGS sequence"/>
</dbReference>
<dbReference type="Gene3D" id="2.60.200.20">
    <property type="match status" value="1"/>
</dbReference>
<sequence length="744" mass="86483">MGNCQQIQNLQENELKTTQKETGIYIAVKIWSKKSNELFNYEARTYKELKYDLLKQETLPKQLRHLFWRNQDDGLMLFNPNKNISVSNDKQERSFLSKWVNLSSLDRQNGIEIQVNDVYKFGNTLLKVKDIYFSNHQQKFRNSFDAGSNYNCGCNSKKNTLIIGNCSDQQQQYSKLLSDKSCQKQLSQISNNNNGKCQRCQNGCQGNNWTVMQKATTMMLSSKYQGTEECNDDLDQSYFDNNCENQVAVNTEKQACNQNCCNNAKRSKKSLCHNQGEPLRQCKICLQTEDEEKLNDSFSQSLQKQNDELENKDHSFTLHQSNIKEHQNCHNHSFYSTQYTFNNNPLISICGCQGSMKYVHLKCLQTWVKSKQLLNDSFSSKYCEYYSHKAMICELCKKNYPLKININGKKVFLLQMEEQNEEEGTKIIYPASTGSRQDSNVNQAVISMRQNSQENILQIDNEDDDNIADQDESPFEGHDNNENESIQSSEDEGDDQNSQNSEGDEEEQNEDQEEEEQKTDWENLTNQKKREKKKKTKRFDNYVIFEISNSQNTSLNGLIILNLQKTYENKANLNKTYSSDQNKNSSVLKTIFTLGRQNSCDIKINDITVSRFHAELKVNYEKGRIFLKDTNSKFGTLIKLRKELVINKKLDGVQIQINNVCLEFCIGQDPQQEFYNQQYTNKQGKEKDSRATICQFSTCFKTNNTSKPDYEINIQDASFKFRDQEYSPIEQLHDLNPLELSYQN</sequence>
<evidence type="ECO:0000256" key="1">
    <source>
        <dbReference type="ARBA" id="ARBA00022723"/>
    </source>
</evidence>
<keyword evidence="3" id="KW-0862">Zinc</keyword>
<dbReference type="Pfam" id="PF12906">
    <property type="entry name" value="RINGv"/>
    <property type="match status" value="1"/>
</dbReference>
<dbReference type="SMART" id="SM00744">
    <property type="entry name" value="RINGv"/>
    <property type="match status" value="1"/>
</dbReference>
<evidence type="ECO:0000259" key="6">
    <source>
        <dbReference type="PROSITE" id="PS51292"/>
    </source>
</evidence>
<dbReference type="PROSITE" id="PS51292">
    <property type="entry name" value="ZF_RING_CH"/>
    <property type="match status" value="1"/>
</dbReference>
<protein>
    <submittedName>
        <fullName evidence="7">FHA domain protein</fullName>
    </submittedName>
</protein>
<keyword evidence="2" id="KW-0863">Zinc-finger</keyword>
<dbReference type="CDD" id="cd00060">
    <property type="entry name" value="FHA"/>
    <property type="match status" value="1"/>
</dbReference>
<dbReference type="PANTHER" id="PTHR46210">
    <property type="entry name" value="FHA DOMAIN-CONTAINING PROTEIN"/>
    <property type="match status" value="1"/>
</dbReference>
<dbReference type="InterPro" id="IPR008984">
    <property type="entry name" value="SMAD_FHA_dom_sf"/>
</dbReference>
<accession>Q238T9</accession>
<feature type="region of interest" description="Disordered" evidence="4">
    <location>
        <begin position="462"/>
        <end position="533"/>
    </location>
</feature>
<dbReference type="InParanoid" id="Q238T9"/>
<feature type="compositionally biased region" description="Acidic residues" evidence="4">
    <location>
        <begin position="502"/>
        <end position="517"/>
    </location>
</feature>
<proteinExistence type="predicted"/>
<evidence type="ECO:0000256" key="3">
    <source>
        <dbReference type="ARBA" id="ARBA00022833"/>
    </source>
</evidence>
<dbReference type="InterPro" id="IPR000253">
    <property type="entry name" value="FHA_dom"/>
</dbReference>
<dbReference type="EMBL" id="GG662738">
    <property type="protein sequence ID" value="EAR93131.1"/>
    <property type="molecule type" value="Genomic_DNA"/>
</dbReference>
<gene>
    <name evidence="7" type="ORF">TTHERM_00450800</name>
</gene>
<dbReference type="GeneID" id="7823979"/>
<dbReference type="InterPro" id="IPR013083">
    <property type="entry name" value="Znf_RING/FYVE/PHD"/>
</dbReference>
<dbReference type="SMART" id="SM00240">
    <property type="entry name" value="FHA"/>
    <property type="match status" value="1"/>
</dbReference>
<evidence type="ECO:0000256" key="4">
    <source>
        <dbReference type="SAM" id="MobiDB-lite"/>
    </source>
</evidence>
<dbReference type="HOGENOM" id="CLU_373656_0_0_1"/>
<feature type="compositionally biased region" description="Acidic residues" evidence="4">
    <location>
        <begin position="462"/>
        <end position="474"/>
    </location>
</feature>
<evidence type="ECO:0000313" key="7">
    <source>
        <dbReference type="EMBL" id="EAR93131.1"/>
    </source>
</evidence>
<dbReference type="RefSeq" id="XP_001013376.1">
    <property type="nucleotide sequence ID" value="XM_001013376.3"/>
</dbReference>